<dbReference type="AlphaFoldDB" id="A0A8J7LLB7"/>
<proteinExistence type="predicted"/>
<protein>
    <submittedName>
        <fullName evidence="1">Uncharacterized protein</fullName>
    </submittedName>
</protein>
<organism evidence="1 2">
    <name type="scientific">Halocynthiibacter styelae</name>
    <dbReference type="NCBI Taxonomy" id="2761955"/>
    <lineage>
        <taxon>Bacteria</taxon>
        <taxon>Pseudomonadati</taxon>
        <taxon>Pseudomonadota</taxon>
        <taxon>Alphaproteobacteria</taxon>
        <taxon>Rhodobacterales</taxon>
        <taxon>Paracoccaceae</taxon>
        <taxon>Halocynthiibacter</taxon>
    </lineage>
</organism>
<dbReference type="Proteomes" id="UP000640583">
    <property type="component" value="Unassembled WGS sequence"/>
</dbReference>
<keyword evidence="2" id="KW-1185">Reference proteome</keyword>
<accession>A0A8J7LLB7</accession>
<reference evidence="1" key="1">
    <citation type="submission" date="2020-10" db="EMBL/GenBank/DDBJ databases">
        <title>Paenihalocynthiibacter styelae gen. nov., sp. nov., isolated from stalked sea squirt Styela clava.</title>
        <authorList>
            <person name="Kim Y.-O."/>
            <person name="Yoon J.-H."/>
        </authorList>
    </citation>
    <scope>NUCLEOTIDE SEQUENCE</scope>
    <source>
        <strain evidence="1">MYP1-1</strain>
    </source>
</reference>
<evidence type="ECO:0000313" key="1">
    <source>
        <dbReference type="EMBL" id="MBI1494379.1"/>
    </source>
</evidence>
<name>A0A8J7LLB7_9RHOB</name>
<dbReference type="EMBL" id="JADCKQ010000008">
    <property type="protein sequence ID" value="MBI1494379.1"/>
    <property type="molecule type" value="Genomic_DNA"/>
</dbReference>
<comment type="caution">
    <text evidence="1">The sequence shown here is derived from an EMBL/GenBank/DDBJ whole genome shotgun (WGS) entry which is preliminary data.</text>
</comment>
<dbReference type="RefSeq" id="WP_228849143.1">
    <property type="nucleotide sequence ID" value="NZ_JADCKQ010000008.1"/>
</dbReference>
<evidence type="ECO:0000313" key="2">
    <source>
        <dbReference type="Proteomes" id="UP000640583"/>
    </source>
</evidence>
<gene>
    <name evidence="1" type="ORF">H1D41_12085</name>
</gene>
<sequence>MQMIGVPAIVQVFSSACSGSSVSQICPACSIRVRPSSVSSEGVNRTIQSQFAAIVEAIHAISSPAITQGDTVSQRRITSRRDVQAVPCSQLQPGRAEMQLNAIFVGMADPEHVI</sequence>